<reference evidence="3" key="1">
    <citation type="submission" date="2022-11" db="EMBL/GenBank/DDBJ databases">
        <authorList>
            <person name="Kamali M."/>
            <person name="Peak L."/>
            <person name="Go Y.Y."/>
            <person name="Balasuriya U.B.R."/>
            <person name="Carossino M."/>
        </authorList>
    </citation>
    <scope>NUCLEOTIDE SEQUENCE</scope>
    <source>
        <strain evidence="3">4524</strain>
    </source>
</reference>
<feature type="transmembrane region" description="Helical" evidence="1">
    <location>
        <begin position="38"/>
        <end position="60"/>
    </location>
</feature>
<dbReference type="Proteomes" id="UP001142444">
    <property type="component" value="Unassembled WGS sequence"/>
</dbReference>
<feature type="transmembrane region" description="Helical" evidence="1">
    <location>
        <begin position="125"/>
        <end position="142"/>
    </location>
</feature>
<keyword evidence="1" id="KW-0812">Transmembrane</keyword>
<keyword evidence="1" id="KW-0472">Membrane</keyword>
<dbReference type="InterPro" id="IPR000620">
    <property type="entry name" value="EamA_dom"/>
</dbReference>
<feature type="transmembrane region" description="Helical" evidence="1">
    <location>
        <begin position="246"/>
        <end position="267"/>
    </location>
</feature>
<dbReference type="Gene3D" id="1.10.3730.20">
    <property type="match status" value="1"/>
</dbReference>
<evidence type="ECO:0000259" key="2">
    <source>
        <dbReference type="Pfam" id="PF00892"/>
    </source>
</evidence>
<feature type="domain" description="EamA" evidence="2">
    <location>
        <begin position="7"/>
        <end position="141"/>
    </location>
</feature>
<feature type="transmembrane region" description="Helical" evidence="1">
    <location>
        <begin position="216"/>
        <end position="234"/>
    </location>
</feature>
<dbReference type="SUPFAM" id="SSF103481">
    <property type="entry name" value="Multidrug resistance efflux transporter EmrE"/>
    <property type="match status" value="1"/>
</dbReference>
<keyword evidence="4" id="KW-1185">Reference proteome</keyword>
<accession>A0A9X4G3E2</accession>
<sequence>MKRQPLLGFLFSLTAILMWGMLPLAIKQVLKSLDSQTIVWFRFLVATLGVFAILAFAKKLPNLTAFFRQYRWLWLVGVIGLSCNFFLFNLALNYIPAATSQVLSPLSSFVMIALGVVLFKETIGIHQKIGFVLVVAGLAMFFNNRFADLAAMNSYAYGVLLGICASLIWIGYSLSQKIMLANFSSQQILLLIYFGCTLVFTPFVNVGELARLDLATWGWLAFCGVNTVIAYGCYAEALNRWEVSKVSLMMTQIPILTIMLTALSHSISPELFEAPDMNGLSYIGAITVVSGAMLSAVGHKLFYRNQLRKK</sequence>
<dbReference type="Pfam" id="PF00892">
    <property type="entry name" value="EamA"/>
    <property type="match status" value="2"/>
</dbReference>
<feature type="transmembrane region" description="Helical" evidence="1">
    <location>
        <begin position="72"/>
        <end position="92"/>
    </location>
</feature>
<dbReference type="EMBL" id="JAPHVQ010000003">
    <property type="protein sequence ID" value="MDE8034383.1"/>
    <property type="molecule type" value="Genomic_DNA"/>
</dbReference>
<dbReference type="PANTHER" id="PTHR22911">
    <property type="entry name" value="ACYL-MALONYL CONDENSING ENZYME-RELATED"/>
    <property type="match status" value="1"/>
</dbReference>
<feature type="transmembrane region" description="Helical" evidence="1">
    <location>
        <begin position="154"/>
        <end position="175"/>
    </location>
</feature>
<feature type="transmembrane region" description="Helical" evidence="1">
    <location>
        <begin position="7"/>
        <end position="26"/>
    </location>
</feature>
<dbReference type="InterPro" id="IPR037185">
    <property type="entry name" value="EmrE-like"/>
</dbReference>
<reference evidence="3" key="2">
    <citation type="journal article" date="2023" name="Pathogens">
        <title>Pathological Features and Genomic Characterization of an Actinobacillus equuli subsp. equuli Bearing Unique Virulence-Associated Genes from an Adult Horse with Pleuropneumonia.</title>
        <authorList>
            <person name="Kamali M."/>
            <person name="Carossino M."/>
            <person name="Del Piero F."/>
            <person name="Peak L."/>
            <person name="Mitchell M.S."/>
            <person name="Willette J."/>
            <person name="Baker R."/>
            <person name="Li F."/>
            <person name="Kenez A."/>
            <person name="Balasuriya U.B.R."/>
            <person name="Go Y.Y."/>
        </authorList>
    </citation>
    <scope>NUCLEOTIDE SEQUENCE</scope>
    <source>
        <strain evidence="3">4524</strain>
    </source>
</reference>
<dbReference type="GO" id="GO:0016020">
    <property type="term" value="C:membrane"/>
    <property type="evidence" value="ECO:0007669"/>
    <property type="project" value="InterPro"/>
</dbReference>
<evidence type="ECO:0000313" key="3">
    <source>
        <dbReference type="EMBL" id="MDE8034383.1"/>
    </source>
</evidence>
<evidence type="ECO:0000313" key="4">
    <source>
        <dbReference type="Proteomes" id="UP001142444"/>
    </source>
</evidence>
<keyword evidence="1" id="KW-1133">Transmembrane helix</keyword>
<organism evidence="3 4">
    <name type="scientific">Actinobacillus equuli subsp. equuli</name>
    <dbReference type="NCBI Taxonomy" id="202947"/>
    <lineage>
        <taxon>Bacteria</taxon>
        <taxon>Pseudomonadati</taxon>
        <taxon>Pseudomonadota</taxon>
        <taxon>Gammaproteobacteria</taxon>
        <taxon>Pasteurellales</taxon>
        <taxon>Pasteurellaceae</taxon>
        <taxon>Actinobacillus</taxon>
    </lineage>
</organism>
<dbReference type="PANTHER" id="PTHR22911:SF134">
    <property type="entry name" value="DMT FAMILY TRANSPORTER"/>
    <property type="match status" value="1"/>
</dbReference>
<protein>
    <submittedName>
        <fullName evidence="3">DMT family transporter</fullName>
    </submittedName>
</protein>
<feature type="transmembrane region" description="Helical" evidence="1">
    <location>
        <begin position="279"/>
        <end position="303"/>
    </location>
</feature>
<feature type="transmembrane region" description="Helical" evidence="1">
    <location>
        <begin position="98"/>
        <end position="118"/>
    </location>
</feature>
<name>A0A9X4G3E2_ACTEU</name>
<comment type="caution">
    <text evidence="3">The sequence shown here is derived from an EMBL/GenBank/DDBJ whole genome shotgun (WGS) entry which is preliminary data.</text>
</comment>
<proteinExistence type="predicted"/>
<gene>
    <name evidence="3" type="ORF">OQ257_04290</name>
</gene>
<feature type="domain" description="EamA" evidence="2">
    <location>
        <begin position="157"/>
        <end position="273"/>
    </location>
</feature>
<dbReference type="AlphaFoldDB" id="A0A9X4G3E2"/>
<feature type="transmembrane region" description="Helical" evidence="1">
    <location>
        <begin position="187"/>
        <end position="204"/>
    </location>
</feature>
<evidence type="ECO:0000256" key="1">
    <source>
        <dbReference type="SAM" id="Phobius"/>
    </source>
</evidence>
<dbReference type="RefSeq" id="WP_275217558.1">
    <property type="nucleotide sequence ID" value="NZ_JAPHVQ010000003.1"/>
</dbReference>